<dbReference type="PANTHER" id="PTHR44329:SF214">
    <property type="entry name" value="PROTEIN KINASE DOMAIN-CONTAINING PROTEIN"/>
    <property type="match status" value="1"/>
</dbReference>
<dbReference type="PROSITE" id="PS50011">
    <property type="entry name" value="PROTEIN_KINASE_DOM"/>
    <property type="match status" value="1"/>
</dbReference>
<keyword evidence="3" id="KW-1185">Reference proteome</keyword>
<evidence type="ECO:0000313" key="2">
    <source>
        <dbReference type="EMBL" id="CAG8763054.1"/>
    </source>
</evidence>
<dbReference type="AlphaFoldDB" id="A0A9N9NV40"/>
<reference evidence="2" key="1">
    <citation type="submission" date="2021-06" db="EMBL/GenBank/DDBJ databases">
        <authorList>
            <person name="Kallberg Y."/>
            <person name="Tangrot J."/>
            <person name="Rosling A."/>
        </authorList>
    </citation>
    <scope>NUCLEOTIDE SEQUENCE</scope>
    <source>
        <strain evidence="2">CL551</strain>
    </source>
</reference>
<dbReference type="InterPro" id="IPR011009">
    <property type="entry name" value="Kinase-like_dom_sf"/>
</dbReference>
<gene>
    <name evidence="2" type="ORF">AMORRO_LOCUS16069</name>
</gene>
<name>A0A9N9NV40_9GLOM</name>
<accession>A0A9N9NV40</accession>
<dbReference type="EMBL" id="CAJVPV010041942">
    <property type="protein sequence ID" value="CAG8763054.1"/>
    <property type="molecule type" value="Genomic_DNA"/>
</dbReference>
<sequence length="337" mass="39458">MSRNMEPKIANFNFSRMHNDITSDIEKSLLVMTNWMAPEKMEEHYGEQGKSIKVSYTQKQEIFSYGMLVWELCYRKIPYKEMSPNEIAEHVMKRGREKLSGPFSDSLVSNENEIQEGFNNIIKSAWIHNEDERINIDELYLKLSDLKRNIKSDPSPILYSSSEHSPEEYKRILTIEEGIKLHQSNDPQKRIVAWECFITYDFLGNSLATYWKGYYLLEGYYTDKQRTEDQKNNDRDRAKELFKIAADKGIINAQFYYAVCLPKSKNSKPELIKYLRMAADNGHSGAQFNLARILLENNKDKDIGLRYLNLAIQNNNRKAVEFKKKLNLDIDNSNNDE</sequence>
<dbReference type="InterPro" id="IPR001245">
    <property type="entry name" value="Ser-Thr/Tyr_kinase_cat_dom"/>
</dbReference>
<dbReference type="Proteomes" id="UP000789342">
    <property type="component" value="Unassembled WGS sequence"/>
</dbReference>
<dbReference type="InterPro" id="IPR011990">
    <property type="entry name" value="TPR-like_helical_dom_sf"/>
</dbReference>
<dbReference type="GO" id="GO:0004674">
    <property type="term" value="F:protein serine/threonine kinase activity"/>
    <property type="evidence" value="ECO:0007669"/>
    <property type="project" value="TreeGrafter"/>
</dbReference>
<dbReference type="OrthoDB" id="2384430at2759"/>
<dbReference type="SUPFAM" id="SSF81901">
    <property type="entry name" value="HCP-like"/>
    <property type="match status" value="1"/>
</dbReference>
<dbReference type="Gene3D" id="1.10.510.10">
    <property type="entry name" value="Transferase(Phosphotransferase) domain 1"/>
    <property type="match status" value="1"/>
</dbReference>
<dbReference type="InterPro" id="IPR051681">
    <property type="entry name" value="Ser/Thr_Kinases-Pseudokinases"/>
</dbReference>
<dbReference type="Pfam" id="PF07714">
    <property type="entry name" value="PK_Tyr_Ser-Thr"/>
    <property type="match status" value="1"/>
</dbReference>
<dbReference type="PANTHER" id="PTHR44329">
    <property type="entry name" value="SERINE/THREONINE-PROTEIN KINASE TNNI3K-RELATED"/>
    <property type="match status" value="1"/>
</dbReference>
<feature type="domain" description="Protein kinase" evidence="1">
    <location>
        <begin position="1"/>
        <end position="158"/>
    </location>
</feature>
<dbReference type="GO" id="GO:0005524">
    <property type="term" value="F:ATP binding"/>
    <property type="evidence" value="ECO:0007669"/>
    <property type="project" value="InterPro"/>
</dbReference>
<organism evidence="2 3">
    <name type="scientific">Acaulospora morrowiae</name>
    <dbReference type="NCBI Taxonomy" id="94023"/>
    <lineage>
        <taxon>Eukaryota</taxon>
        <taxon>Fungi</taxon>
        <taxon>Fungi incertae sedis</taxon>
        <taxon>Mucoromycota</taxon>
        <taxon>Glomeromycotina</taxon>
        <taxon>Glomeromycetes</taxon>
        <taxon>Diversisporales</taxon>
        <taxon>Acaulosporaceae</taxon>
        <taxon>Acaulospora</taxon>
    </lineage>
</organism>
<dbReference type="InterPro" id="IPR000719">
    <property type="entry name" value="Prot_kinase_dom"/>
</dbReference>
<dbReference type="Gene3D" id="1.25.40.10">
    <property type="entry name" value="Tetratricopeptide repeat domain"/>
    <property type="match status" value="1"/>
</dbReference>
<comment type="caution">
    <text evidence="2">The sequence shown here is derived from an EMBL/GenBank/DDBJ whole genome shotgun (WGS) entry which is preliminary data.</text>
</comment>
<evidence type="ECO:0000313" key="3">
    <source>
        <dbReference type="Proteomes" id="UP000789342"/>
    </source>
</evidence>
<evidence type="ECO:0000259" key="1">
    <source>
        <dbReference type="PROSITE" id="PS50011"/>
    </source>
</evidence>
<proteinExistence type="predicted"/>
<protein>
    <submittedName>
        <fullName evidence="2">9664_t:CDS:1</fullName>
    </submittedName>
</protein>
<dbReference type="SUPFAM" id="SSF56112">
    <property type="entry name" value="Protein kinase-like (PK-like)"/>
    <property type="match status" value="1"/>
</dbReference>